<keyword evidence="5" id="KW-1185">Reference proteome</keyword>
<evidence type="ECO:0000313" key="2">
    <source>
        <dbReference type="EMBL" id="GGK95157.1"/>
    </source>
</evidence>
<dbReference type="EMBL" id="JAFBCG010000001">
    <property type="protein sequence ID" value="MBM7803247.1"/>
    <property type="molecule type" value="Genomic_DNA"/>
</dbReference>
<evidence type="ECO:0000313" key="4">
    <source>
        <dbReference type="Proteomes" id="UP000648535"/>
    </source>
</evidence>
<protein>
    <recommendedName>
        <fullName evidence="6">Transmembrane protein</fullName>
    </recommendedName>
</protein>
<keyword evidence="1" id="KW-0472">Membrane</keyword>
<sequence length="122" mass="12487">MASPTRRAPLSERAALWNLTLIWVLTVVGLLAAIGCAGYVFNENLVAYNTCAARSASCSDAGWFTSMGVTLVGGFGAVLTGGAAGVRVHHRSSGVWWPLAGLGVVLLSTAVAVVLLKALTGT</sequence>
<reference evidence="2" key="2">
    <citation type="submission" date="2020-09" db="EMBL/GenBank/DDBJ databases">
        <authorList>
            <person name="Sun Q."/>
            <person name="Ohkuma M."/>
        </authorList>
    </citation>
    <scope>NUCLEOTIDE SEQUENCE</scope>
    <source>
        <strain evidence="2">JCM 1480</strain>
    </source>
</reference>
<organism evidence="2 4">
    <name type="scientific">Curtobacterium luteum</name>
    <dbReference type="NCBI Taxonomy" id="33881"/>
    <lineage>
        <taxon>Bacteria</taxon>
        <taxon>Bacillati</taxon>
        <taxon>Actinomycetota</taxon>
        <taxon>Actinomycetes</taxon>
        <taxon>Micrococcales</taxon>
        <taxon>Microbacteriaceae</taxon>
        <taxon>Curtobacterium</taxon>
    </lineage>
</organism>
<evidence type="ECO:0008006" key="6">
    <source>
        <dbReference type="Google" id="ProtNLM"/>
    </source>
</evidence>
<keyword evidence="1" id="KW-1133">Transmembrane helix</keyword>
<feature type="transmembrane region" description="Helical" evidence="1">
    <location>
        <begin position="61"/>
        <end position="83"/>
    </location>
</feature>
<dbReference type="EMBL" id="BMOI01000003">
    <property type="protein sequence ID" value="GGK95157.1"/>
    <property type="molecule type" value="Genomic_DNA"/>
</dbReference>
<gene>
    <name evidence="2" type="ORF">GCM10009769_11550</name>
    <name evidence="3" type="ORF">JOE58_002498</name>
</gene>
<dbReference type="Proteomes" id="UP000648535">
    <property type="component" value="Unassembled WGS sequence"/>
</dbReference>
<reference evidence="2" key="1">
    <citation type="journal article" date="2014" name="Int. J. Syst. Evol. Microbiol.">
        <title>Complete genome sequence of Corynebacterium casei LMG S-19264T (=DSM 44701T), isolated from a smear-ripened cheese.</title>
        <authorList>
            <consortium name="US DOE Joint Genome Institute (JGI-PGF)"/>
            <person name="Walter F."/>
            <person name="Albersmeier A."/>
            <person name="Kalinowski J."/>
            <person name="Ruckert C."/>
        </authorList>
    </citation>
    <scope>NUCLEOTIDE SEQUENCE</scope>
    <source>
        <strain evidence="2">JCM 1480</strain>
    </source>
</reference>
<accession>A0A8H9G8N6</accession>
<reference evidence="3 5" key="3">
    <citation type="submission" date="2021-01" db="EMBL/GenBank/DDBJ databases">
        <title>Sequencing the genomes of 1000 actinobacteria strains.</title>
        <authorList>
            <person name="Klenk H.-P."/>
        </authorList>
    </citation>
    <scope>NUCLEOTIDE SEQUENCE [LARGE SCALE GENOMIC DNA]</scope>
    <source>
        <strain evidence="3 5">DSM 20542</strain>
    </source>
</reference>
<evidence type="ECO:0000256" key="1">
    <source>
        <dbReference type="SAM" id="Phobius"/>
    </source>
</evidence>
<feature type="transmembrane region" description="Helical" evidence="1">
    <location>
        <begin position="95"/>
        <end position="116"/>
    </location>
</feature>
<comment type="caution">
    <text evidence="2">The sequence shown here is derived from an EMBL/GenBank/DDBJ whole genome shotgun (WGS) entry which is preliminary data.</text>
</comment>
<proteinExistence type="predicted"/>
<name>A0A8H9G8N6_9MICO</name>
<dbReference type="RefSeq" id="WP_175328393.1">
    <property type="nucleotide sequence ID" value="NZ_BMOI01000003.1"/>
</dbReference>
<feature type="transmembrane region" description="Helical" evidence="1">
    <location>
        <begin position="21"/>
        <end position="41"/>
    </location>
</feature>
<dbReference type="Proteomes" id="UP000746584">
    <property type="component" value="Unassembled WGS sequence"/>
</dbReference>
<evidence type="ECO:0000313" key="3">
    <source>
        <dbReference type="EMBL" id="MBM7803247.1"/>
    </source>
</evidence>
<keyword evidence="1" id="KW-0812">Transmembrane</keyword>
<evidence type="ECO:0000313" key="5">
    <source>
        <dbReference type="Proteomes" id="UP000746584"/>
    </source>
</evidence>
<dbReference type="AlphaFoldDB" id="A0A8H9G8N6"/>